<reference evidence="1" key="1">
    <citation type="submission" date="2024-02" db="EMBL/GenBank/DDBJ databases">
        <authorList>
            <consortium name="ELIXIR-Norway"/>
            <consortium name="Elixir Norway"/>
        </authorList>
    </citation>
    <scope>NUCLEOTIDE SEQUENCE</scope>
</reference>
<sequence>MTDAINTSKVAHVVNNSGRIITRRLYNPAIVATQVNPRRYDPERDFMKHETSPFFEHFLGIEPYVQITARAFGTEDQEQVMGWMTNFARNGFKLRRPDGNLQLYKFLYGSWVDKGIMYAVEAESPINSLDDLGIHVTDVQRAPKYFKRIAAHYEYACFGTVNQVQETDFGQLIYFELDNGYQGVHANYDLDKMPSAQHKACADGIGLISTGFLREQLKVQDRNLSTYGGKWTVFDPAGTGKGYVHAKDDLAYDMVTYDAKKALVFDEFFVGILGALKPGLDFYSDLQSMANFELYEYAHAEAQNTMKEFIESLKNPDSVKGWILSKLSSYQDNNSLILNAMDNSVPDDNKSATEEWMLITALQGGVDIFTEPALFRRVCGHLLPRVLNCEKGRIPYDRLGVRCDICPDPAMFDSWGMVHPENSIIPEGTCVAIDVPEGPVVTYRQPNGMALEHSQSVNFHMRQFQKFGGRRRIFFGRDLLTILAPMNGADLDDTACVIHDPAAVKHIRGLDYPVTEKMIVAPAKKRSVGRYYDGLKKTVVGIVGASYTAEDFIQSMQVARSMSVKLGSVVNDIMLDTLLSGKHKLNMMKYLANMIQAEPDKERKIWLLDRREWLANREDYQLRYVATNLEAVIDYCVAGKGSSAQFDPLVKLCGEMRASTQVFPMIFAKEGTGFMGQGRISSKKKLGIDYALAPSLLCQALMTVTEEREQFIADLKQFEWDCITFVPTALEEMFGADRTLTQIARDMRSWWTERIAVAMSIQQPKLRQEAYNRALYGNFHKCIMSGEGKCPTNCPNKGKLLDPGLKQMMEEHDYETRLFLAVEMKRIVHHNADPSRAVDDTTGALRGVPDGIFGNNVMYNYYLAALEEAGLTGKYVQVDLDEISIHGRIKDKTMQVIVNNDKVLRKSDDYFLGLVTEDVADGEYKMVNGMLEIREPSPEIRQQMTFAEMIENGEYMPYAKEVEDSQ</sequence>
<accession>A0ABP0V9L1</accession>
<protein>
    <submittedName>
        <fullName evidence="1">Uncharacterized protein</fullName>
    </submittedName>
</protein>
<proteinExistence type="predicted"/>
<evidence type="ECO:0000313" key="2">
    <source>
        <dbReference type="Proteomes" id="UP001497444"/>
    </source>
</evidence>
<name>A0ABP0V9L1_9BRYO</name>
<evidence type="ECO:0000313" key="1">
    <source>
        <dbReference type="EMBL" id="CAK9249600.1"/>
    </source>
</evidence>
<dbReference type="EMBL" id="CAXAQS010000008">
    <property type="protein sequence ID" value="CAK9249600.1"/>
    <property type="molecule type" value="Genomic_DNA"/>
</dbReference>
<dbReference type="Proteomes" id="UP001497444">
    <property type="component" value="Unassembled WGS sequence"/>
</dbReference>
<keyword evidence="2" id="KW-1185">Reference proteome</keyword>
<gene>
    <name evidence="1" type="ORF">CSSPJE1EN1_LOCUS24978</name>
</gene>
<comment type="caution">
    <text evidence="1">The sequence shown here is derived from an EMBL/GenBank/DDBJ whole genome shotgun (WGS) entry which is preliminary data.</text>
</comment>
<organism evidence="1 2">
    <name type="scientific">Sphagnum jensenii</name>
    <dbReference type="NCBI Taxonomy" id="128206"/>
    <lineage>
        <taxon>Eukaryota</taxon>
        <taxon>Viridiplantae</taxon>
        <taxon>Streptophyta</taxon>
        <taxon>Embryophyta</taxon>
        <taxon>Bryophyta</taxon>
        <taxon>Sphagnophytina</taxon>
        <taxon>Sphagnopsida</taxon>
        <taxon>Sphagnales</taxon>
        <taxon>Sphagnaceae</taxon>
        <taxon>Sphagnum</taxon>
    </lineage>
</organism>